<dbReference type="Proteomes" id="UP000319732">
    <property type="component" value="Unassembled WGS sequence"/>
</dbReference>
<proteinExistence type="predicted"/>
<comment type="caution">
    <text evidence="5">The sequence shown here is derived from an EMBL/GenBank/DDBJ whole genome shotgun (WGS) entry which is preliminary data.</text>
</comment>
<dbReference type="CDD" id="cd20009">
    <property type="entry name" value="PBP1_RafR-like"/>
    <property type="match status" value="1"/>
</dbReference>
<dbReference type="EMBL" id="VHSG01000021">
    <property type="protein sequence ID" value="TQV71339.1"/>
    <property type="molecule type" value="Genomic_DNA"/>
</dbReference>
<dbReference type="Pfam" id="PF00356">
    <property type="entry name" value="LacI"/>
    <property type="match status" value="1"/>
</dbReference>
<evidence type="ECO:0000256" key="3">
    <source>
        <dbReference type="ARBA" id="ARBA00023163"/>
    </source>
</evidence>
<sequence length="341" mass="37011">MERATLKTIADHTGLSVTTVSRALKNGAEVKPDTIAKVKQAAKTLGYRPNASGISLKTGKTFMLALIMPVLKPGDTVGDLGILPLIEGLTAGLNNTPYHLAVIPQVAGEPAFAPVEYVVEHGLADGVILTSTLADDDRVRYLNEKRFPFVTFGRTELATPHPWYDVDNADFTYRAAKWLYERGRRQLVLVASDAKYSFAWHRRIGFNRAAQEQGLTIDEKLQILPEGPAHTYAQFVADACSLPAPPDGYICGTEVAAIGVASSLQLAGQVVGKQVDIVSLESTSLATFFHVPLAGFRQDLRHAGAVLSGLLLRRIDGEDAEKLQVLETATFVEHNSMEFTL</sequence>
<dbReference type="GO" id="GO:0003700">
    <property type="term" value="F:DNA-binding transcription factor activity"/>
    <property type="evidence" value="ECO:0007669"/>
    <property type="project" value="TreeGrafter"/>
</dbReference>
<dbReference type="AlphaFoldDB" id="A0A545T2B1"/>
<organism evidence="5 6">
    <name type="scientific">Exilibacterium tricleocarpae</name>
    <dbReference type="NCBI Taxonomy" id="2591008"/>
    <lineage>
        <taxon>Bacteria</taxon>
        <taxon>Pseudomonadati</taxon>
        <taxon>Pseudomonadota</taxon>
        <taxon>Gammaproteobacteria</taxon>
        <taxon>Cellvibrionales</taxon>
        <taxon>Cellvibrionaceae</taxon>
        <taxon>Exilibacterium</taxon>
    </lineage>
</organism>
<evidence type="ECO:0000256" key="1">
    <source>
        <dbReference type="ARBA" id="ARBA00023015"/>
    </source>
</evidence>
<dbReference type="PROSITE" id="PS50932">
    <property type="entry name" value="HTH_LACI_2"/>
    <property type="match status" value="1"/>
</dbReference>
<dbReference type="OrthoDB" id="6619319at2"/>
<dbReference type="PANTHER" id="PTHR30146:SF109">
    <property type="entry name" value="HTH-TYPE TRANSCRIPTIONAL REGULATOR GALS"/>
    <property type="match status" value="1"/>
</dbReference>
<evidence type="ECO:0000256" key="2">
    <source>
        <dbReference type="ARBA" id="ARBA00023125"/>
    </source>
</evidence>
<dbReference type="InterPro" id="IPR010982">
    <property type="entry name" value="Lambda_DNA-bd_dom_sf"/>
</dbReference>
<evidence type="ECO:0000313" key="5">
    <source>
        <dbReference type="EMBL" id="TQV71339.1"/>
    </source>
</evidence>
<name>A0A545T2B1_9GAMM</name>
<dbReference type="CDD" id="cd01392">
    <property type="entry name" value="HTH_LacI"/>
    <property type="match status" value="1"/>
</dbReference>
<protein>
    <submittedName>
        <fullName evidence="5">LacI family DNA-binding transcriptional regulator</fullName>
    </submittedName>
</protein>
<dbReference type="Gene3D" id="1.10.260.40">
    <property type="entry name" value="lambda repressor-like DNA-binding domains"/>
    <property type="match status" value="1"/>
</dbReference>
<dbReference type="InterPro" id="IPR028082">
    <property type="entry name" value="Peripla_BP_I"/>
</dbReference>
<keyword evidence="1" id="KW-0805">Transcription regulation</keyword>
<dbReference type="Gene3D" id="3.40.50.2300">
    <property type="match status" value="2"/>
</dbReference>
<dbReference type="PANTHER" id="PTHR30146">
    <property type="entry name" value="LACI-RELATED TRANSCRIPTIONAL REPRESSOR"/>
    <property type="match status" value="1"/>
</dbReference>
<dbReference type="Pfam" id="PF13377">
    <property type="entry name" value="Peripla_BP_3"/>
    <property type="match status" value="1"/>
</dbReference>
<dbReference type="SMART" id="SM00354">
    <property type="entry name" value="HTH_LACI"/>
    <property type="match status" value="1"/>
</dbReference>
<dbReference type="GO" id="GO:0000976">
    <property type="term" value="F:transcription cis-regulatory region binding"/>
    <property type="evidence" value="ECO:0007669"/>
    <property type="project" value="TreeGrafter"/>
</dbReference>
<reference evidence="5 6" key="1">
    <citation type="submission" date="2019-06" db="EMBL/GenBank/DDBJ databases">
        <title>Whole genome sequence for Cellvibrionaceae sp. R142.</title>
        <authorList>
            <person name="Wang G."/>
        </authorList>
    </citation>
    <scope>NUCLEOTIDE SEQUENCE [LARGE SCALE GENOMIC DNA]</scope>
    <source>
        <strain evidence="5 6">R142</strain>
    </source>
</reference>
<evidence type="ECO:0000259" key="4">
    <source>
        <dbReference type="PROSITE" id="PS50932"/>
    </source>
</evidence>
<accession>A0A545T2B1</accession>
<dbReference type="SUPFAM" id="SSF53822">
    <property type="entry name" value="Periplasmic binding protein-like I"/>
    <property type="match status" value="1"/>
</dbReference>
<feature type="domain" description="HTH lacI-type" evidence="4">
    <location>
        <begin position="4"/>
        <end position="58"/>
    </location>
</feature>
<dbReference type="InterPro" id="IPR046335">
    <property type="entry name" value="LacI/GalR-like_sensor"/>
</dbReference>
<keyword evidence="2 5" id="KW-0238">DNA-binding</keyword>
<keyword evidence="6" id="KW-1185">Reference proteome</keyword>
<gene>
    <name evidence="5" type="ORF">FKG94_19690</name>
</gene>
<dbReference type="InterPro" id="IPR000843">
    <property type="entry name" value="HTH_LacI"/>
</dbReference>
<evidence type="ECO:0000313" key="6">
    <source>
        <dbReference type="Proteomes" id="UP000319732"/>
    </source>
</evidence>
<keyword evidence="3" id="KW-0804">Transcription</keyword>
<dbReference type="SUPFAM" id="SSF47413">
    <property type="entry name" value="lambda repressor-like DNA-binding domains"/>
    <property type="match status" value="1"/>
</dbReference>
<dbReference type="RefSeq" id="WP_142928657.1">
    <property type="nucleotide sequence ID" value="NZ_ML660100.1"/>
</dbReference>